<dbReference type="eggNOG" id="COG1360">
    <property type="taxonomic scope" value="Bacteria"/>
</dbReference>
<evidence type="ECO:0000256" key="6">
    <source>
        <dbReference type="ARBA" id="ARBA00023136"/>
    </source>
</evidence>
<evidence type="ECO:0000256" key="3">
    <source>
        <dbReference type="ARBA" id="ARBA00022475"/>
    </source>
</evidence>
<keyword evidence="3" id="KW-1003">Cell membrane</keyword>
<dbReference type="Proteomes" id="UP000182584">
    <property type="component" value="Unassembled WGS sequence"/>
</dbReference>
<feature type="domain" description="OmpA-like" evidence="9">
    <location>
        <begin position="170"/>
        <end position="292"/>
    </location>
</feature>
<organism evidence="10 11">
    <name type="scientific">Butyrivibrio fibrisolvens</name>
    <dbReference type="NCBI Taxonomy" id="831"/>
    <lineage>
        <taxon>Bacteria</taxon>
        <taxon>Bacillati</taxon>
        <taxon>Bacillota</taxon>
        <taxon>Clostridia</taxon>
        <taxon>Lachnospirales</taxon>
        <taxon>Lachnospiraceae</taxon>
        <taxon>Butyrivibrio</taxon>
    </lineage>
</organism>
<protein>
    <submittedName>
        <fullName evidence="10">Chemotaxis protein MotB</fullName>
    </submittedName>
</protein>
<reference evidence="10 11" key="1">
    <citation type="submission" date="2016-10" db="EMBL/GenBank/DDBJ databases">
        <authorList>
            <person name="de Groot N.N."/>
        </authorList>
    </citation>
    <scope>NUCLEOTIDE SEQUENCE [LARGE SCALE GENOMIC DNA]</scope>
    <source>
        <strain evidence="10 11">AR40</strain>
    </source>
</reference>
<evidence type="ECO:0000256" key="4">
    <source>
        <dbReference type="ARBA" id="ARBA00022692"/>
    </source>
</evidence>
<dbReference type="GO" id="GO:0005886">
    <property type="term" value="C:plasma membrane"/>
    <property type="evidence" value="ECO:0007669"/>
    <property type="project" value="UniProtKB-SubCell"/>
</dbReference>
<gene>
    <name evidence="10" type="ORF">SAMN04487884_104160</name>
</gene>
<keyword evidence="6 7" id="KW-0472">Membrane</keyword>
<dbReference type="PANTHER" id="PTHR30329:SF21">
    <property type="entry name" value="LIPOPROTEIN YIAD-RELATED"/>
    <property type="match status" value="1"/>
</dbReference>
<dbReference type="PANTHER" id="PTHR30329">
    <property type="entry name" value="STATOR ELEMENT OF FLAGELLAR MOTOR COMPLEX"/>
    <property type="match status" value="1"/>
</dbReference>
<evidence type="ECO:0000256" key="5">
    <source>
        <dbReference type="ARBA" id="ARBA00022989"/>
    </source>
</evidence>
<dbReference type="Pfam" id="PF00691">
    <property type="entry name" value="OmpA"/>
    <property type="match status" value="1"/>
</dbReference>
<keyword evidence="5" id="KW-1133">Transmembrane helix</keyword>
<dbReference type="InterPro" id="IPR025713">
    <property type="entry name" value="MotB-like_N_dom"/>
</dbReference>
<dbReference type="Gene3D" id="3.30.1330.60">
    <property type="entry name" value="OmpA-like domain"/>
    <property type="match status" value="1"/>
</dbReference>
<keyword evidence="4" id="KW-0812">Transmembrane</keyword>
<name>A0A1H9NF03_BUTFI</name>
<dbReference type="SUPFAM" id="SSF103088">
    <property type="entry name" value="OmpA-like"/>
    <property type="match status" value="1"/>
</dbReference>
<proteinExistence type="inferred from homology"/>
<feature type="region of interest" description="Disordered" evidence="8">
    <location>
        <begin position="94"/>
        <end position="118"/>
    </location>
</feature>
<dbReference type="InterPro" id="IPR006665">
    <property type="entry name" value="OmpA-like"/>
</dbReference>
<dbReference type="InterPro" id="IPR036737">
    <property type="entry name" value="OmpA-like_sf"/>
</dbReference>
<evidence type="ECO:0000256" key="8">
    <source>
        <dbReference type="SAM" id="MobiDB-lite"/>
    </source>
</evidence>
<comment type="subcellular location">
    <subcellularLocation>
        <location evidence="1">Cell membrane</location>
        <topology evidence="1">Single-pass membrane protein</topology>
    </subcellularLocation>
</comment>
<dbReference type="Pfam" id="PF13677">
    <property type="entry name" value="MotB_plug"/>
    <property type="match status" value="1"/>
</dbReference>
<dbReference type="PROSITE" id="PS51123">
    <property type="entry name" value="OMPA_2"/>
    <property type="match status" value="1"/>
</dbReference>
<dbReference type="AlphaFoldDB" id="A0A1H9NF03"/>
<evidence type="ECO:0000256" key="2">
    <source>
        <dbReference type="ARBA" id="ARBA00008914"/>
    </source>
</evidence>
<comment type="similarity">
    <text evidence="2">Belongs to the MotB family.</text>
</comment>
<sequence length="296" mass="31182">MAKAKKEAPPKKGCPAWQGTFGDLMNLLLCFFVLLFSMSTLDAAKYEEVAASFSAAFGLFNGGQNALGDGALIGDGVSQLSSLSAYTTSMGAAASGDAENPTDATSGDQSAVGAPDVSEAEATLEAAQMEASEKLAKEVTEALQAGMTDSEKAELTEEEVISDVILNYTSQYVQLTINGSLLFASGSAQVQESAYPVLDKVGAVLSSYAGGTIEIEGHTDNVPIHTSQFANNDELSDARALSVFYYIISVTDLDPANIKHSGRGEYQPVADNTTAEGRAKNRRVEIRIYNPLSAQY</sequence>
<dbReference type="CDD" id="cd07185">
    <property type="entry name" value="OmpA_C-like"/>
    <property type="match status" value="1"/>
</dbReference>
<accession>A0A1H9NF03</accession>
<dbReference type="InterPro" id="IPR050330">
    <property type="entry name" value="Bact_OuterMem_StrucFunc"/>
</dbReference>
<evidence type="ECO:0000256" key="1">
    <source>
        <dbReference type="ARBA" id="ARBA00004162"/>
    </source>
</evidence>
<evidence type="ECO:0000256" key="7">
    <source>
        <dbReference type="PROSITE-ProRule" id="PRU00473"/>
    </source>
</evidence>
<dbReference type="EMBL" id="FOGJ01000004">
    <property type="protein sequence ID" value="SER34367.1"/>
    <property type="molecule type" value="Genomic_DNA"/>
</dbReference>
<evidence type="ECO:0000259" key="9">
    <source>
        <dbReference type="PROSITE" id="PS51123"/>
    </source>
</evidence>
<evidence type="ECO:0000313" key="11">
    <source>
        <dbReference type="Proteomes" id="UP000182584"/>
    </source>
</evidence>
<evidence type="ECO:0000313" key="10">
    <source>
        <dbReference type="EMBL" id="SER34367.1"/>
    </source>
</evidence>
<dbReference type="RefSeq" id="WP_022756522.1">
    <property type="nucleotide sequence ID" value="NZ_FOGJ01000004.1"/>
</dbReference>
<dbReference type="OrthoDB" id="9815217at2"/>